<dbReference type="AlphaFoldDB" id="A0A6I1GDX5"/>
<sequence>MNCSQLAWASYYYTSKLDLDSNGGSGVYPKDIRDSQYTLTYKTL</sequence>
<protein>
    <submittedName>
        <fullName evidence="1">Uncharacterized protein</fullName>
    </submittedName>
</protein>
<dbReference type="Proteomes" id="UP000441772">
    <property type="component" value="Unassembled WGS sequence"/>
</dbReference>
<name>A0A6I1GDX5_9BIFI</name>
<dbReference type="SUPFAM" id="SSF54001">
    <property type="entry name" value="Cysteine proteinases"/>
    <property type="match status" value="1"/>
</dbReference>
<reference evidence="1 2" key="1">
    <citation type="submission" date="2019-09" db="EMBL/GenBank/DDBJ databases">
        <title>Characterization of the phylogenetic diversity of two novel species belonging to the genus Bifidobacterium: Bifidobacterium cebidarum sp. nov. and Bifidobacterium leontopitheci sp. nov.</title>
        <authorList>
            <person name="Lugli G.A."/>
            <person name="Duranti S."/>
            <person name="Milani C."/>
            <person name="Turroni F."/>
            <person name="Ventura M."/>
        </authorList>
    </citation>
    <scope>NUCLEOTIDE SEQUENCE [LARGE SCALE GENOMIC DNA]</scope>
    <source>
        <strain evidence="1 2">LMG 31471</strain>
    </source>
</reference>
<accession>A0A6I1GDX5</accession>
<comment type="caution">
    <text evidence="1">The sequence shown here is derived from an EMBL/GenBank/DDBJ whole genome shotgun (WGS) entry which is preliminary data.</text>
</comment>
<keyword evidence="2" id="KW-1185">Reference proteome</keyword>
<dbReference type="EMBL" id="WBVT01000029">
    <property type="protein sequence ID" value="KAB7789844.1"/>
    <property type="molecule type" value="Genomic_DNA"/>
</dbReference>
<proteinExistence type="predicted"/>
<dbReference type="RefSeq" id="WP_264371988.1">
    <property type="nucleotide sequence ID" value="NZ_JBHSKZ010000020.1"/>
</dbReference>
<evidence type="ECO:0000313" key="1">
    <source>
        <dbReference type="EMBL" id="KAB7789844.1"/>
    </source>
</evidence>
<evidence type="ECO:0000313" key="2">
    <source>
        <dbReference type="Proteomes" id="UP000441772"/>
    </source>
</evidence>
<dbReference type="InterPro" id="IPR038765">
    <property type="entry name" value="Papain-like_cys_pep_sf"/>
</dbReference>
<gene>
    <name evidence="1" type="ORF">F7D09_1636</name>
</gene>
<organism evidence="1 2">
    <name type="scientific">Bifidobacterium leontopitheci</name>
    <dbReference type="NCBI Taxonomy" id="2650774"/>
    <lineage>
        <taxon>Bacteria</taxon>
        <taxon>Bacillati</taxon>
        <taxon>Actinomycetota</taxon>
        <taxon>Actinomycetes</taxon>
        <taxon>Bifidobacteriales</taxon>
        <taxon>Bifidobacteriaceae</taxon>
        <taxon>Bifidobacterium</taxon>
    </lineage>
</organism>